<accession>A0A418SVB9</accession>
<reference evidence="10" key="1">
    <citation type="submission" date="2018-09" db="EMBL/GenBank/DDBJ databases">
        <title>Acidovorax cavernicola nov. sp. isolated from Gruta de las Maravillas (Aracena, Spain).</title>
        <authorList>
            <person name="Jurado V."/>
            <person name="Gutierrez-Patricio S."/>
            <person name="Gonzalez-Pimentel J.L."/>
            <person name="Miller A.Z."/>
            <person name="Laiz L."/>
            <person name="Saiz-Jimenez C."/>
        </authorList>
    </citation>
    <scope>NUCLEOTIDE SEQUENCE [LARGE SCALE GENOMIC DNA]</scope>
    <source>
        <strain evidence="10">1011MAR3C25</strain>
    </source>
</reference>
<name>A0A418SVB9_9RHOB</name>
<gene>
    <name evidence="9" type="ORF">D3P04_11320</name>
</gene>
<feature type="transmembrane region" description="Helical" evidence="8">
    <location>
        <begin position="141"/>
        <end position="162"/>
    </location>
</feature>
<feature type="transmembrane region" description="Helical" evidence="8">
    <location>
        <begin position="103"/>
        <end position="121"/>
    </location>
</feature>
<comment type="similarity">
    <text evidence="2 8">Belongs to the 4-toluene sulfonate uptake permease (TSUP) (TC 2.A.102) family.</text>
</comment>
<comment type="subcellular location">
    <subcellularLocation>
        <location evidence="1 8">Cell membrane</location>
        <topology evidence="1 8">Multi-pass membrane protein</topology>
    </subcellularLocation>
</comment>
<feature type="transmembrane region" description="Helical" evidence="8">
    <location>
        <begin position="174"/>
        <end position="195"/>
    </location>
</feature>
<organism evidence="9 10">
    <name type="scientific">Paracoccus onubensis</name>
    <dbReference type="NCBI Taxonomy" id="1675788"/>
    <lineage>
        <taxon>Bacteria</taxon>
        <taxon>Pseudomonadati</taxon>
        <taxon>Pseudomonadota</taxon>
        <taxon>Alphaproteobacteria</taxon>
        <taxon>Rhodobacterales</taxon>
        <taxon>Paracoccaceae</taxon>
        <taxon>Paracoccus</taxon>
    </lineage>
</organism>
<feature type="transmembrane region" description="Helical" evidence="8">
    <location>
        <begin position="201"/>
        <end position="221"/>
    </location>
</feature>
<proteinExistence type="inferred from homology"/>
<feature type="transmembrane region" description="Helical" evidence="8">
    <location>
        <begin position="33"/>
        <end position="58"/>
    </location>
</feature>
<dbReference type="Proteomes" id="UP000284202">
    <property type="component" value="Unassembled WGS sequence"/>
</dbReference>
<feature type="transmembrane region" description="Helical" evidence="8">
    <location>
        <begin position="233"/>
        <end position="250"/>
    </location>
</feature>
<keyword evidence="5 8" id="KW-0812">Transmembrane</keyword>
<evidence type="ECO:0000313" key="10">
    <source>
        <dbReference type="Proteomes" id="UP000284202"/>
    </source>
</evidence>
<dbReference type="GO" id="GO:0005886">
    <property type="term" value="C:plasma membrane"/>
    <property type="evidence" value="ECO:0007669"/>
    <property type="project" value="UniProtKB-SubCell"/>
</dbReference>
<keyword evidence="4 8" id="KW-1003">Cell membrane</keyword>
<dbReference type="AlphaFoldDB" id="A0A418SVB9"/>
<evidence type="ECO:0000256" key="8">
    <source>
        <dbReference type="RuleBase" id="RU363041"/>
    </source>
</evidence>
<dbReference type="PANTHER" id="PTHR30269:SF32">
    <property type="entry name" value="MEMBRANE TRANSPORTER PROTEIN-RELATED"/>
    <property type="match status" value="1"/>
</dbReference>
<keyword evidence="10" id="KW-1185">Reference proteome</keyword>
<dbReference type="RefSeq" id="WP_119748912.1">
    <property type="nucleotide sequence ID" value="NZ_QZCG01000007.1"/>
</dbReference>
<evidence type="ECO:0000256" key="2">
    <source>
        <dbReference type="ARBA" id="ARBA00009142"/>
    </source>
</evidence>
<comment type="caution">
    <text evidence="9">The sequence shown here is derived from an EMBL/GenBank/DDBJ whole genome shotgun (WGS) entry which is preliminary data.</text>
</comment>
<evidence type="ECO:0000256" key="3">
    <source>
        <dbReference type="ARBA" id="ARBA00022448"/>
    </source>
</evidence>
<evidence type="ECO:0000256" key="6">
    <source>
        <dbReference type="ARBA" id="ARBA00022989"/>
    </source>
</evidence>
<evidence type="ECO:0000256" key="5">
    <source>
        <dbReference type="ARBA" id="ARBA00022692"/>
    </source>
</evidence>
<dbReference type="Pfam" id="PF01925">
    <property type="entry name" value="TauE"/>
    <property type="match status" value="1"/>
</dbReference>
<dbReference type="PANTHER" id="PTHR30269">
    <property type="entry name" value="TRANSMEMBRANE PROTEIN YFCA"/>
    <property type="match status" value="1"/>
</dbReference>
<feature type="transmembrane region" description="Helical" evidence="8">
    <location>
        <begin position="78"/>
        <end position="96"/>
    </location>
</feature>
<keyword evidence="7 8" id="KW-0472">Membrane</keyword>
<dbReference type="OrthoDB" id="9800873at2"/>
<evidence type="ECO:0000256" key="4">
    <source>
        <dbReference type="ARBA" id="ARBA00022475"/>
    </source>
</evidence>
<sequence length="254" mass="27478">MFGVEIWQFWAAIVITAFAGLVKGAIGFAMPMIMLSAFGSIMPATTALASLILPVLLTNIYQAFRQGPGEALRSISRFRLHIAMVVIFMCVSAAFAQRIPQPVMYVTLGLPIVGFAIWQLSGRSLALPVQHDKPFEAITGIIGGLYGGISGIWGPPLIVYLLSAGVGKREQIRVQGVVFLIGAVVLTGAHLTSGLLNSRTLPLSLVLCLPAFAGMFAGFALQDRLDVVQFRRWTLVLLILTGLNLVRRAIEIWM</sequence>
<protein>
    <recommendedName>
        <fullName evidence="8">Probable membrane transporter protein</fullName>
    </recommendedName>
</protein>
<evidence type="ECO:0000313" key="9">
    <source>
        <dbReference type="EMBL" id="RJE84894.1"/>
    </source>
</evidence>
<dbReference type="EMBL" id="QZCG01000007">
    <property type="protein sequence ID" value="RJE84894.1"/>
    <property type="molecule type" value="Genomic_DNA"/>
</dbReference>
<dbReference type="InterPro" id="IPR052017">
    <property type="entry name" value="TSUP"/>
</dbReference>
<dbReference type="InterPro" id="IPR002781">
    <property type="entry name" value="TM_pro_TauE-like"/>
</dbReference>
<evidence type="ECO:0000256" key="7">
    <source>
        <dbReference type="ARBA" id="ARBA00023136"/>
    </source>
</evidence>
<evidence type="ECO:0000256" key="1">
    <source>
        <dbReference type="ARBA" id="ARBA00004651"/>
    </source>
</evidence>
<feature type="transmembrane region" description="Helical" evidence="8">
    <location>
        <begin position="6"/>
        <end position="26"/>
    </location>
</feature>
<keyword evidence="3" id="KW-0813">Transport</keyword>
<keyword evidence="6 8" id="KW-1133">Transmembrane helix</keyword>